<dbReference type="InterPro" id="IPR007344">
    <property type="entry name" value="GrpB/CoaE"/>
</dbReference>
<organism evidence="1 2">
    <name type="scientific">Halosolutus amylolyticus</name>
    <dbReference type="NCBI Taxonomy" id="2932267"/>
    <lineage>
        <taxon>Archaea</taxon>
        <taxon>Methanobacteriati</taxon>
        <taxon>Methanobacteriota</taxon>
        <taxon>Stenosarchaea group</taxon>
        <taxon>Halobacteria</taxon>
        <taxon>Halobacteriales</taxon>
        <taxon>Natrialbaceae</taxon>
        <taxon>Halosolutus</taxon>
    </lineage>
</organism>
<dbReference type="InterPro" id="IPR043519">
    <property type="entry name" value="NT_sf"/>
</dbReference>
<dbReference type="EMBL" id="JBHSFA010000007">
    <property type="protein sequence ID" value="MFC4543116.1"/>
    <property type="molecule type" value="Genomic_DNA"/>
</dbReference>
<name>A0ABD5PRJ9_9EURY</name>
<reference evidence="1 2" key="1">
    <citation type="journal article" date="2019" name="Int. J. Syst. Evol. Microbiol.">
        <title>The Global Catalogue of Microorganisms (GCM) 10K type strain sequencing project: providing services to taxonomists for standard genome sequencing and annotation.</title>
        <authorList>
            <consortium name="The Broad Institute Genomics Platform"/>
            <consortium name="The Broad Institute Genome Sequencing Center for Infectious Disease"/>
            <person name="Wu L."/>
            <person name="Ma J."/>
        </authorList>
    </citation>
    <scope>NUCLEOTIDE SEQUENCE [LARGE SCALE GENOMIC DNA]</scope>
    <source>
        <strain evidence="1 2">WLHS5</strain>
    </source>
</reference>
<comment type="caution">
    <text evidence="1">The sequence shown here is derived from an EMBL/GenBank/DDBJ whole genome shotgun (WGS) entry which is preliminary data.</text>
</comment>
<dbReference type="PANTHER" id="PTHR34822">
    <property type="entry name" value="GRPB DOMAIN PROTEIN (AFU_ORTHOLOGUE AFUA_1G01530)"/>
    <property type="match status" value="1"/>
</dbReference>
<proteinExistence type="predicted"/>
<gene>
    <name evidence="1" type="ORF">ACFO5R_14395</name>
</gene>
<dbReference type="AlphaFoldDB" id="A0ABD5PRJ9"/>
<dbReference type="Gene3D" id="3.30.460.10">
    <property type="entry name" value="Beta Polymerase, domain 2"/>
    <property type="match status" value="1"/>
</dbReference>
<sequence>MVGLERGTVELEPFREEWKELYNQEIARLKDIAGDRFLEFEHIGSTAIEGMPAKPIIDILAVVEDLDEAEDLIPLLEEHRYEYRPGDIEGRLFFAKGPRTNRTFYLSLTEQGSDFYTDKIAFREYLREHPEAAEQYASLKKKAAEKYPKNREKYTAEKGDCIQDILDRAMNE</sequence>
<dbReference type="RefSeq" id="WP_250140198.1">
    <property type="nucleotide sequence ID" value="NZ_JALIQP010000002.1"/>
</dbReference>
<dbReference type="SUPFAM" id="SSF81301">
    <property type="entry name" value="Nucleotidyltransferase"/>
    <property type="match status" value="1"/>
</dbReference>
<protein>
    <submittedName>
        <fullName evidence="1">GrpB family protein</fullName>
    </submittedName>
</protein>
<dbReference type="PANTHER" id="PTHR34822:SF1">
    <property type="entry name" value="GRPB FAMILY PROTEIN"/>
    <property type="match status" value="1"/>
</dbReference>
<evidence type="ECO:0000313" key="2">
    <source>
        <dbReference type="Proteomes" id="UP001595898"/>
    </source>
</evidence>
<keyword evidence="2" id="KW-1185">Reference proteome</keyword>
<dbReference type="Proteomes" id="UP001595898">
    <property type="component" value="Unassembled WGS sequence"/>
</dbReference>
<accession>A0ABD5PRJ9</accession>
<evidence type="ECO:0000313" key="1">
    <source>
        <dbReference type="EMBL" id="MFC4543116.1"/>
    </source>
</evidence>
<dbReference type="Pfam" id="PF04229">
    <property type="entry name" value="GrpB"/>
    <property type="match status" value="1"/>
</dbReference>